<evidence type="ECO:0000313" key="2">
    <source>
        <dbReference type="Proteomes" id="UP001198242"/>
    </source>
</evidence>
<dbReference type="RefSeq" id="WP_308457130.1">
    <property type="nucleotide sequence ID" value="NZ_JAJEQM010000024.1"/>
</dbReference>
<dbReference type="AlphaFoldDB" id="A0AAE3JBG4"/>
<gene>
    <name evidence="1" type="ORF">LKE05_13105</name>
</gene>
<keyword evidence="2" id="KW-1185">Reference proteome</keyword>
<sequence>MKNLINDYKNGLDEISVLLQELRAYTTIKGLDKKTVEDIINHIENITDELCNIHFKSNSFPECTSIEEMKLYRKISEKLYSSLQEYCNIVIKTDFEYMFNDLQEDKLNKIFRRISELFALSMGFITSAKKYCRDNNIFDLMIYNS</sequence>
<accession>A0AAE3JBG4</accession>
<protein>
    <submittedName>
        <fullName evidence="1">Uncharacterized protein</fullName>
    </submittedName>
</protein>
<reference evidence="1 2" key="1">
    <citation type="submission" date="2021-10" db="EMBL/GenBank/DDBJ databases">
        <title>Anaerobic single-cell dispensing facilitates the cultivation of human gut bacteria.</title>
        <authorList>
            <person name="Afrizal A."/>
        </authorList>
    </citation>
    <scope>NUCLEOTIDE SEQUENCE [LARGE SCALE GENOMIC DNA]</scope>
    <source>
        <strain evidence="1 2">CLA-AA-H232</strain>
    </source>
</reference>
<dbReference type="EMBL" id="JAJEQM010000024">
    <property type="protein sequence ID" value="MCC2211720.1"/>
    <property type="molecule type" value="Genomic_DNA"/>
</dbReference>
<organism evidence="1 2">
    <name type="scientific">Hominilimicola fabiformis</name>
    <dbReference type="NCBI Taxonomy" id="2885356"/>
    <lineage>
        <taxon>Bacteria</taxon>
        <taxon>Bacillati</taxon>
        <taxon>Bacillota</taxon>
        <taxon>Clostridia</taxon>
        <taxon>Eubacteriales</taxon>
        <taxon>Oscillospiraceae</taxon>
        <taxon>Hominilimicola</taxon>
    </lineage>
</organism>
<evidence type="ECO:0000313" key="1">
    <source>
        <dbReference type="EMBL" id="MCC2211720.1"/>
    </source>
</evidence>
<name>A0AAE3JBG4_9FIRM</name>
<proteinExistence type="predicted"/>
<dbReference type="Proteomes" id="UP001198242">
    <property type="component" value="Unassembled WGS sequence"/>
</dbReference>
<comment type="caution">
    <text evidence="1">The sequence shown here is derived from an EMBL/GenBank/DDBJ whole genome shotgun (WGS) entry which is preliminary data.</text>
</comment>